<comment type="caution">
    <text evidence="1">The sequence shown here is derived from an EMBL/GenBank/DDBJ whole genome shotgun (WGS) entry which is preliminary data.</text>
</comment>
<dbReference type="PANTHER" id="PTHR35179:SF2">
    <property type="entry name" value="START DOMAIN-CONTAINING PROTEIN"/>
    <property type="match status" value="1"/>
</dbReference>
<dbReference type="AlphaFoldDB" id="A0A1V8SWK0"/>
<sequence>MDALDRLTARHGQGTQVCHRLPPPVGILLHAIDIEHLANEESAVQVNLKISDCKLLASYNWAGLPALWKPLTGATQIPQDAGEYFKDTNAANYPAHPLEPAVAAALGQAPGLDTGQGEEKRGEEKTFRFLVEAVGRTVFFVRRANAPDEMTYGPSGYGANGHGHTFPEHSQDFTDMKLVVPSGADGFLGEKTLAGEEDASVASESDLSNIAGRKVRRGAYRISQHQIFDLKTHGMHKKDDDHVAGHIPRLWLAQIPNFNLAFHEWGLFSPENVSIRDIRADIQQWETDNVDLLGRFKWLLDKLISWAHDPEFGKYGICCHTAGRLETRCQGGKLQAPLSDGLARSWLEHTGIFPTSD</sequence>
<name>A0A1V8SWK0_9PEZI</name>
<dbReference type="OrthoDB" id="5393654at2759"/>
<protein>
    <submittedName>
        <fullName evidence="1">Uncharacterized protein</fullName>
    </submittedName>
</protein>
<evidence type="ECO:0000313" key="2">
    <source>
        <dbReference type="Proteomes" id="UP000192596"/>
    </source>
</evidence>
<accession>A0A1V8SWK0</accession>
<keyword evidence="2" id="KW-1185">Reference proteome</keyword>
<dbReference type="STRING" id="1507870.A0A1V8SWK0"/>
<dbReference type="EMBL" id="NAJO01000024">
    <property type="protein sequence ID" value="OQO03434.1"/>
    <property type="molecule type" value="Genomic_DNA"/>
</dbReference>
<evidence type="ECO:0000313" key="1">
    <source>
        <dbReference type="EMBL" id="OQO03434.1"/>
    </source>
</evidence>
<gene>
    <name evidence="1" type="ORF">B0A48_10097</name>
</gene>
<organism evidence="1 2">
    <name type="scientific">Cryoendolithus antarcticus</name>
    <dbReference type="NCBI Taxonomy" id="1507870"/>
    <lineage>
        <taxon>Eukaryota</taxon>
        <taxon>Fungi</taxon>
        <taxon>Dikarya</taxon>
        <taxon>Ascomycota</taxon>
        <taxon>Pezizomycotina</taxon>
        <taxon>Dothideomycetes</taxon>
        <taxon>Dothideomycetidae</taxon>
        <taxon>Cladosporiales</taxon>
        <taxon>Cladosporiaceae</taxon>
        <taxon>Cryoendolithus</taxon>
    </lineage>
</organism>
<dbReference type="Proteomes" id="UP000192596">
    <property type="component" value="Unassembled WGS sequence"/>
</dbReference>
<dbReference type="InParanoid" id="A0A1V8SWK0"/>
<reference evidence="2" key="1">
    <citation type="submission" date="2017-03" db="EMBL/GenBank/DDBJ databases">
        <title>Genomes of endolithic fungi from Antarctica.</title>
        <authorList>
            <person name="Coleine C."/>
            <person name="Masonjones S."/>
            <person name="Stajich J.E."/>
        </authorList>
    </citation>
    <scope>NUCLEOTIDE SEQUENCE [LARGE SCALE GENOMIC DNA]</scope>
    <source>
        <strain evidence="2">CCFEE 5527</strain>
    </source>
</reference>
<proteinExistence type="predicted"/>
<dbReference type="PANTHER" id="PTHR35179">
    <property type="entry name" value="PROTEIN CBG02620"/>
    <property type="match status" value="1"/>
</dbReference>